<dbReference type="GO" id="GO:0005952">
    <property type="term" value="C:cAMP-dependent protein kinase complex"/>
    <property type="evidence" value="ECO:0007669"/>
    <property type="project" value="InterPro"/>
</dbReference>
<dbReference type="InterPro" id="IPR018490">
    <property type="entry name" value="cNMP-bd_dom_sf"/>
</dbReference>
<dbReference type="InterPro" id="IPR029071">
    <property type="entry name" value="Ubiquitin-like_domsf"/>
</dbReference>
<dbReference type="InterPro" id="IPR018488">
    <property type="entry name" value="cNMP-bd_CS"/>
</dbReference>
<sequence length="984" mass="107492">MAIFSATLAPPAEERSLTDRVGHGLGTAASKVRESNQKYGVTEKIGQGVTGAVSKTREFEQRHQVTSRAASAAHSAVAQTREFEREHQVTSRAADAGRSAVTKASDFEQKHQISARAADAGRQAVASARDTNEKYRITQKVGHGVATATSGVASGVQKLVSASKGSSQGSVTSGGTHSSSAKPSGFNPFDQRSAPVPVHKVPLPVAQRAPSEINENIQKTMASSSSIPQCANACSNSEDCLHVKKYFTCSHFQCIGTSFLINRCIVCECGEPSALNFLGVGAKVMASEAEVMNEEWEVMNEGTVMINSVVVVQDMNGVILGSLKPEEILSEFFDCAFGESIEALPPSQLIAAVHNSFEAWVQEDPDDKGPAFSWEVHVNCNRPAIIVKMTEVSEPYPEQISPSETSEVEAAANVSEVEAVELTEVDRLQQLIHDREAELKQMRRVLVLAVNLGNTLKSFKVRLQQATSLKIIEQKLVFGPDVFNSNRLSLKTLKIFENSVLHLQSRGGGGAKMTKKDKDNKSLALLTRVVTASQSIVIEDAIANVSGVRKLESELTAFMQQIEGADGAAVAIKGLLLKLTSTSLTSTLGCFDGTNADSKVKKMAAFVFGPEINRICSIHDALSSVKQSAEGLFLYSMARADEESSLLAPFSFAVLRGMIENARMFKLGQEEEEDDDMEIEFVEPPKGINRGNRQSVSAEAYGAWNKKAEFNAPVYEKTSEQKARIERCLEPSFLFQGLEKQDMQTVILAFKEKNAEADERIIQEGDDGESMYLIEEGVAECFKKIDGTDLCVKTCSPGDVFGELALLYNCPRAASVVCKEKCILWELDRETFNNIVKEAAAKKRDTYTDFLKKVPLFANVDQYEIMTMADACKEQNFQGEDTVIIKQGDSGDKFYVVVEGECIAKKAFVSGQEPQKVMTHKVGDYFGELALISNTLRAASVHAATPEVKLLSMERRTFTRLLGSMKEILQREGKRYEIADSSHK</sequence>
<organism evidence="4 5">
    <name type="scientific">Polarella glacialis</name>
    <name type="common">Dinoflagellate</name>
    <dbReference type="NCBI Taxonomy" id="89957"/>
    <lineage>
        <taxon>Eukaryota</taxon>
        <taxon>Sar</taxon>
        <taxon>Alveolata</taxon>
        <taxon>Dinophyceae</taxon>
        <taxon>Suessiales</taxon>
        <taxon>Suessiaceae</taxon>
        <taxon>Polarella</taxon>
    </lineage>
</organism>
<feature type="compositionally biased region" description="Low complexity" evidence="1">
    <location>
        <begin position="163"/>
        <end position="181"/>
    </location>
</feature>
<dbReference type="Proteomes" id="UP000626109">
    <property type="component" value="Unassembled WGS sequence"/>
</dbReference>
<dbReference type="GO" id="GO:0034236">
    <property type="term" value="F:protein kinase A catalytic subunit binding"/>
    <property type="evidence" value="ECO:0007669"/>
    <property type="project" value="TreeGrafter"/>
</dbReference>
<dbReference type="PROSITE" id="PS50042">
    <property type="entry name" value="CNMP_BINDING_3"/>
    <property type="match status" value="2"/>
</dbReference>
<dbReference type="InterPro" id="IPR000626">
    <property type="entry name" value="Ubiquitin-like_dom"/>
</dbReference>
<evidence type="ECO:0000313" key="5">
    <source>
        <dbReference type="Proteomes" id="UP000626109"/>
    </source>
</evidence>
<feature type="domain" description="Ubiquitin-like" evidence="3">
    <location>
        <begin position="435"/>
        <end position="510"/>
    </location>
</feature>
<reference evidence="4" key="1">
    <citation type="submission" date="2021-02" db="EMBL/GenBank/DDBJ databases">
        <authorList>
            <person name="Dougan E. K."/>
            <person name="Rhodes N."/>
            <person name="Thang M."/>
            <person name="Chan C."/>
        </authorList>
    </citation>
    <scope>NUCLEOTIDE SEQUENCE</scope>
</reference>
<dbReference type="EMBL" id="CAJNNW010037114">
    <property type="protein sequence ID" value="CAE8739509.1"/>
    <property type="molecule type" value="Genomic_DNA"/>
</dbReference>
<dbReference type="InterPro" id="IPR014710">
    <property type="entry name" value="RmlC-like_jellyroll"/>
</dbReference>
<dbReference type="CDD" id="cd00038">
    <property type="entry name" value="CAP_ED"/>
    <property type="match status" value="2"/>
</dbReference>
<accession>A0A813LZS1</accession>
<evidence type="ECO:0000256" key="1">
    <source>
        <dbReference type="SAM" id="MobiDB-lite"/>
    </source>
</evidence>
<feature type="region of interest" description="Disordered" evidence="1">
    <location>
        <begin position="1"/>
        <end position="21"/>
    </location>
</feature>
<dbReference type="Gene3D" id="3.10.20.90">
    <property type="entry name" value="Phosphatidylinositol 3-kinase Catalytic Subunit, Chain A, domain 1"/>
    <property type="match status" value="1"/>
</dbReference>
<dbReference type="PRINTS" id="PR00103">
    <property type="entry name" value="CAMPKINASE"/>
</dbReference>
<dbReference type="GO" id="GO:0004862">
    <property type="term" value="F:cAMP-dependent protein kinase inhibitor activity"/>
    <property type="evidence" value="ECO:0007669"/>
    <property type="project" value="TreeGrafter"/>
</dbReference>
<dbReference type="PROSITE" id="PS00889">
    <property type="entry name" value="CNMP_BINDING_2"/>
    <property type="match status" value="2"/>
</dbReference>
<feature type="domain" description="Cyclic nucleotide-binding" evidence="2">
    <location>
        <begin position="734"/>
        <end position="853"/>
    </location>
</feature>
<gene>
    <name evidence="4" type="ORF">PGLA2088_LOCUS49648</name>
</gene>
<name>A0A813LZS1_POLGL</name>
<dbReference type="InterPro" id="IPR050503">
    <property type="entry name" value="cAMP-dep_PK_reg_su-like"/>
</dbReference>
<evidence type="ECO:0000313" key="4">
    <source>
        <dbReference type="EMBL" id="CAE8739509.1"/>
    </source>
</evidence>
<dbReference type="Gene3D" id="2.60.120.10">
    <property type="entry name" value="Jelly Rolls"/>
    <property type="match status" value="2"/>
</dbReference>
<dbReference type="PROSITE" id="PS50053">
    <property type="entry name" value="UBIQUITIN_2"/>
    <property type="match status" value="1"/>
</dbReference>
<dbReference type="SUPFAM" id="SSF51206">
    <property type="entry name" value="cAMP-binding domain-like"/>
    <property type="match status" value="2"/>
</dbReference>
<evidence type="ECO:0000259" key="2">
    <source>
        <dbReference type="PROSITE" id="PS50042"/>
    </source>
</evidence>
<dbReference type="SMART" id="SM00100">
    <property type="entry name" value="cNMP"/>
    <property type="match status" value="2"/>
</dbReference>
<dbReference type="PROSITE" id="PS00888">
    <property type="entry name" value="CNMP_BINDING_1"/>
    <property type="match status" value="2"/>
</dbReference>
<protein>
    <recommendedName>
        <fullName evidence="6">cGMP-dependent protein kinase</fullName>
    </recommendedName>
</protein>
<dbReference type="PANTHER" id="PTHR11635">
    <property type="entry name" value="CAMP-DEPENDENT PROTEIN KINASE REGULATORY CHAIN"/>
    <property type="match status" value="1"/>
</dbReference>
<dbReference type="Pfam" id="PF00027">
    <property type="entry name" value="cNMP_binding"/>
    <property type="match status" value="2"/>
</dbReference>
<proteinExistence type="predicted"/>
<dbReference type="PANTHER" id="PTHR11635:SF152">
    <property type="entry name" value="CAMP-DEPENDENT PROTEIN KINASE TYPE I REGULATORY SUBUNIT-RELATED"/>
    <property type="match status" value="1"/>
</dbReference>
<dbReference type="GO" id="GO:0005829">
    <property type="term" value="C:cytosol"/>
    <property type="evidence" value="ECO:0007669"/>
    <property type="project" value="TreeGrafter"/>
</dbReference>
<feature type="compositionally biased region" description="Basic and acidic residues" evidence="1">
    <location>
        <begin position="12"/>
        <end position="21"/>
    </location>
</feature>
<comment type="caution">
    <text evidence="4">The sequence shown here is derived from an EMBL/GenBank/DDBJ whole genome shotgun (WGS) entry which is preliminary data.</text>
</comment>
<dbReference type="SUPFAM" id="SSF54236">
    <property type="entry name" value="Ubiquitin-like"/>
    <property type="match status" value="1"/>
</dbReference>
<dbReference type="InterPro" id="IPR000595">
    <property type="entry name" value="cNMP-bd_dom"/>
</dbReference>
<feature type="region of interest" description="Disordered" evidence="1">
    <location>
        <begin position="163"/>
        <end position="195"/>
    </location>
</feature>
<dbReference type="AlphaFoldDB" id="A0A813LZS1"/>
<evidence type="ECO:0008006" key="6">
    <source>
        <dbReference type="Google" id="ProtNLM"/>
    </source>
</evidence>
<feature type="domain" description="Cyclic nucleotide-binding" evidence="2">
    <location>
        <begin position="856"/>
        <end position="979"/>
    </location>
</feature>
<evidence type="ECO:0000259" key="3">
    <source>
        <dbReference type="PROSITE" id="PS50053"/>
    </source>
</evidence>
<dbReference type="GO" id="GO:0030552">
    <property type="term" value="F:cAMP binding"/>
    <property type="evidence" value="ECO:0007669"/>
    <property type="project" value="TreeGrafter"/>
</dbReference>